<name>Q0TVI7_PHANO</name>
<reference evidence="3" key="1">
    <citation type="journal article" date="2007" name="Plant Cell">
        <title>Dothideomycete-plant interactions illuminated by genome sequencing and EST analysis of the wheat pathogen Stagonospora nodorum.</title>
        <authorList>
            <person name="Hane J.K."/>
            <person name="Lowe R.G."/>
            <person name="Solomon P.S."/>
            <person name="Tan K.C."/>
            <person name="Schoch C.L."/>
            <person name="Spatafora J.W."/>
            <person name="Crous P.W."/>
            <person name="Kodira C."/>
            <person name="Birren B.W."/>
            <person name="Galagan J.E."/>
            <person name="Torriani S.F."/>
            <person name="McDonald B.A."/>
            <person name="Oliver R.P."/>
        </authorList>
    </citation>
    <scope>NUCLEOTIDE SEQUENCE [LARGE SCALE GENOMIC DNA]</scope>
    <source>
        <strain evidence="3">SN15 / ATCC MYA-4574 / FGSC 10173</strain>
    </source>
</reference>
<dbReference type="GeneID" id="5983523"/>
<dbReference type="VEuPathDB" id="FungiDB:JI435_164770"/>
<organism evidence="2 3">
    <name type="scientific">Phaeosphaeria nodorum (strain SN15 / ATCC MYA-4574 / FGSC 10173)</name>
    <name type="common">Glume blotch fungus</name>
    <name type="synonym">Parastagonospora nodorum</name>
    <dbReference type="NCBI Taxonomy" id="321614"/>
    <lineage>
        <taxon>Eukaryota</taxon>
        <taxon>Fungi</taxon>
        <taxon>Dikarya</taxon>
        <taxon>Ascomycota</taxon>
        <taxon>Pezizomycotina</taxon>
        <taxon>Dothideomycetes</taxon>
        <taxon>Pleosporomycetidae</taxon>
        <taxon>Pleosporales</taxon>
        <taxon>Pleosporineae</taxon>
        <taxon>Phaeosphaeriaceae</taxon>
        <taxon>Parastagonospora</taxon>
    </lineage>
</organism>
<evidence type="ECO:0000313" key="2">
    <source>
        <dbReference type="EMBL" id="EAT76175.1"/>
    </source>
</evidence>
<feature type="compositionally biased region" description="Polar residues" evidence="1">
    <location>
        <begin position="163"/>
        <end position="174"/>
    </location>
</feature>
<protein>
    <submittedName>
        <fullName evidence="2">Uncharacterized protein</fullName>
    </submittedName>
</protein>
<accession>Q0TVI7</accession>
<feature type="compositionally biased region" description="Low complexity" evidence="1">
    <location>
        <begin position="218"/>
        <end position="231"/>
    </location>
</feature>
<dbReference type="EMBL" id="CH445372">
    <property type="protein sequence ID" value="EAT76175.1"/>
    <property type="molecule type" value="Genomic_DNA"/>
</dbReference>
<evidence type="ECO:0000313" key="3">
    <source>
        <dbReference type="Proteomes" id="UP000001055"/>
    </source>
</evidence>
<dbReference type="AlphaFoldDB" id="Q0TVI7"/>
<evidence type="ECO:0000256" key="1">
    <source>
        <dbReference type="SAM" id="MobiDB-lite"/>
    </source>
</evidence>
<gene>
    <name evidence="2" type="ORF">SNOG_16477</name>
</gene>
<dbReference type="RefSeq" id="XP_001806591.1">
    <property type="nucleotide sequence ID" value="XM_001806539.1"/>
</dbReference>
<dbReference type="KEGG" id="pno:SNOG_16477"/>
<sequence length="346" mass="39081">MSLFDIFLKRGQQNFRKKNHYRKRELRDVDDNMGLFKSSVPPPLIRQEDGSMIPPGGGHSFHRVDAPHRRSRHSRGVQSNHPGSMMLDKAKEAFVDGDGGPSHRLGRTGQRGSSRHFSQHHAEPSYHYGHTGQREPSYHLGYSNQHGQHPLGGMSQPRHDFQHWSQQANPSGQVGQRDWANPASGDPALSKLPFEQPYQHSQRARSPHQPRQLHQPSQRAPPNQQPQHQAPAPRPGKFREGDRLPAGVIDPLATVSPNYPLGHHGMRQHVAGMTQMNPERHGKADDPMANFKVLEDMAALGDKRHMIKTYLITSSFHTHIVQANRHNVSRSYTGIRRLVSEQQSQS</sequence>
<feature type="region of interest" description="Disordered" evidence="1">
    <location>
        <begin position="93"/>
        <end position="244"/>
    </location>
</feature>
<dbReference type="InParanoid" id="Q0TVI7"/>
<proteinExistence type="predicted"/>
<dbReference type="Proteomes" id="UP000001055">
    <property type="component" value="Unassembled WGS sequence"/>
</dbReference>